<sequence length="139" mass="15992">MKKNEIEDSDVRLDKWLWAARFYKTRTLSQDNIELGRVRMNGVRLKASKTVKVGEKLEIIRGEERFEVIVKALSGKRGNAAAAQALYEETPGSLQKRLLIRENSKMMPMPGSDYHGRPTKRDGRKIRKFIEGFNPSKDI</sequence>
<evidence type="ECO:0000313" key="6">
    <source>
        <dbReference type="EMBL" id="MVX57095.1"/>
    </source>
</evidence>
<evidence type="ECO:0000256" key="2">
    <source>
        <dbReference type="ARBA" id="ARBA00022884"/>
    </source>
</evidence>
<dbReference type="CDD" id="cd00165">
    <property type="entry name" value="S4"/>
    <property type="match status" value="1"/>
</dbReference>
<reference evidence="6 7" key="1">
    <citation type="submission" date="2019-12" db="EMBL/GenBank/DDBJ databases">
        <title>Microbes associate with the intestines of laboratory mice.</title>
        <authorList>
            <person name="Navarre W."/>
            <person name="Wong E."/>
        </authorList>
    </citation>
    <scope>NUCLEOTIDE SEQUENCE [LARGE SCALE GENOMIC DNA]</scope>
    <source>
        <strain evidence="6 7">NM82_D38</strain>
    </source>
</reference>
<dbReference type="EMBL" id="WSRP01000021">
    <property type="protein sequence ID" value="MVX57095.1"/>
    <property type="molecule type" value="Genomic_DNA"/>
</dbReference>
<evidence type="ECO:0000256" key="4">
    <source>
        <dbReference type="PROSITE-ProRule" id="PRU00182"/>
    </source>
</evidence>
<dbReference type="RefSeq" id="WP_160335523.1">
    <property type="nucleotide sequence ID" value="NZ_WSRP01000021.1"/>
</dbReference>
<feature type="domain" description="RNA-binding S4" evidence="5">
    <location>
        <begin position="11"/>
        <end position="73"/>
    </location>
</feature>
<accession>A0A6L6YH93</accession>
<dbReference type="Proteomes" id="UP000472580">
    <property type="component" value="Unassembled WGS sequence"/>
</dbReference>
<comment type="similarity">
    <text evidence="1">Belongs to the HSP15 family.</text>
</comment>
<dbReference type="GO" id="GO:0034605">
    <property type="term" value="P:cellular response to heat"/>
    <property type="evidence" value="ECO:0007669"/>
    <property type="project" value="InterPro"/>
</dbReference>
<dbReference type="PROSITE" id="PS50889">
    <property type="entry name" value="S4"/>
    <property type="match status" value="1"/>
</dbReference>
<evidence type="ECO:0000259" key="5">
    <source>
        <dbReference type="SMART" id="SM00363"/>
    </source>
</evidence>
<organism evidence="6 7">
    <name type="scientific">Parasutterella muris</name>
    <dbReference type="NCBI Taxonomy" id="2565572"/>
    <lineage>
        <taxon>Bacteria</taxon>
        <taxon>Pseudomonadati</taxon>
        <taxon>Pseudomonadota</taxon>
        <taxon>Betaproteobacteria</taxon>
        <taxon>Burkholderiales</taxon>
        <taxon>Sutterellaceae</taxon>
        <taxon>Parasutterella</taxon>
    </lineage>
</organism>
<evidence type="ECO:0000256" key="1">
    <source>
        <dbReference type="ARBA" id="ARBA00008396"/>
    </source>
</evidence>
<dbReference type="InterPro" id="IPR002942">
    <property type="entry name" value="S4_RNA-bd"/>
</dbReference>
<evidence type="ECO:0000256" key="3">
    <source>
        <dbReference type="ARBA" id="ARBA00023125"/>
    </source>
</evidence>
<dbReference type="GO" id="GO:0043023">
    <property type="term" value="F:ribosomal large subunit binding"/>
    <property type="evidence" value="ECO:0007669"/>
    <property type="project" value="InterPro"/>
</dbReference>
<dbReference type="SUPFAM" id="SSF55174">
    <property type="entry name" value="Alpha-L RNA-binding motif"/>
    <property type="match status" value="1"/>
</dbReference>
<dbReference type="Pfam" id="PF01479">
    <property type="entry name" value="S4"/>
    <property type="match status" value="1"/>
</dbReference>
<evidence type="ECO:0000313" key="7">
    <source>
        <dbReference type="Proteomes" id="UP000472580"/>
    </source>
</evidence>
<comment type="caution">
    <text evidence="6">The sequence shown here is derived from an EMBL/GenBank/DDBJ whole genome shotgun (WGS) entry which is preliminary data.</text>
</comment>
<dbReference type="AlphaFoldDB" id="A0A6L6YH93"/>
<gene>
    <name evidence="6" type="ORF">E5987_07710</name>
</gene>
<dbReference type="GO" id="GO:0003727">
    <property type="term" value="F:single-stranded RNA binding"/>
    <property type="evidence" value="ECO:0007669"/>
    <property type="project" value="InterPro"/>
</dbReference>
<name>A0A6L6YH93_9BURK</name>
<dbReference type="GO" id="GO:0003677">
    <property type="term" value="F:DNA binding"/>
    <property type="evidence" value="ECO:0007669"/>
    <property type="project" value="UniProtKB-KW"/>
</dbReference>
<dbReference type="Gene3D" id="3.10.290.10">
    <property type="entry name" value="RNA-binding S4 domain"/>
    <property type="match status" value="1"/>
</dbReference>
<protein>
    <submittedName>
        <fullName evidence="6">RNA-binding S4 domain-containing protein</fullName>
    </submittedName>
</protein>
<keyword evidence="7" id="KW-1185">Reference proteome</keyword>
<proteinExistence type="inferred from homology"/>
<dbReference type="SMART" id="SM00363">
    <property type="entry name" value="S4"/>
    <property type="match status" value="1"/>
</dbReference>
<dbReference type="InterPro" id="IPR025708">
    <property type="entry name" value="HSP15"/>
</dbReference>
<keyword evidence="3" id="KW-0238">DNA-binding</keyword>
<dbReference type="PIRSF" id="PIRSF016821">
    <property type="entry name" value="HSP15"/>
    <property type="match status" value="1"/>
</dbReference>
<keyword evidence="2 4" id="KW-0694">RNA-binding</keyword>
<dbReference type="InterPro" id="IPR036986">
    <property type="entry name" value="S4_RNA-bd_sf"/>
</dbReference>
<dbReference type="OrthoDB" id="9797176at2"/>